<comment type="caution">
    <text evidence="3">The sequence shown here is derived from an EMBL/GenBank/DDBJ whole genome shotgun (WGS) entry which is preliminary data.</text>
</comment>
<dbReference type="PANTHER" id="PTHR37981:SF1">
    <property type="entry name" value="SGNH HYDROLASE-TYPE ESTERASE DOMAIN-CONTAINING PROTEIN"/>
    <property type="match status" value="1"/>
</dbReference>
<reference evidence="3" key="1">
    <citation type="submission" date="2022-11" db="EMBL/GenBank/DDBJ databases">
        <title>Chromosomal genome sequence assembly and mating type (MAT) locus characterization of the leprose asexual lichenized fungus Lepraria neglecta (Nyl.) Erichsen.</title>
        <authorList>
            <person name="Allen J.L."/>
            <person name="Pfeffer B."/>
        </authorList>
    </citation>
    <scope>NUCLEOTIDE SEQUENCE</scope>
    <source>
        <strain evidence="3">Allen 5258</strain>
    </source>
</reference>
<dbReference type="GO" id="GO:0006629">
    <property type="term" value="P:lipid metabolic process"/>
    <property type="evidence" value="ECO:0007669"/>
    <property type="project" value="TreeGrafter"/>
</dbReference>
<keyword evidence="2" id="KW-0732">Signal</keyword>
<proteinExistence type="predicted"/>
<dbReference type="SUPFAM" id="SSF52266">
    <property type="entry name" value="SGNH hydrolase"/>
    <property type="match status" value="1"/>
</dbReference>
<gene>
    <name evidence="3" type="ORF">OEA41_010152</name>
</gene>
<evidence type="ECO:0008006" key="5">
    <source>
        <dbReference type="Google" id="ProtNLM"/>
    </source>
</evidence>
<evidence type="ECO:0000256" key="1">
    <source>
        <dbReference type="SAM" id="MobiDB-lite"/>
    </source>
</evidence>
<feature type="region of interest" description="Disordered" evidence="1">
    <location>
        <begin position="676"/>
        <end position="702"/>
    </location>
</feature>
<dbReference type="InterPro" id="IPR036514">
    <property type="entry name" value="SGNH_hydro_sf"/>
</dbReference>
<evidence type="ECO:0000256" key="2">
    <source>
        <dbReference type="SAM" id="SignalP"/>
    </source>
</evidence>
<dbReference type="EMBL" id="JASNWA010000011">
    <property type="protein sequence ID" value="KAK3167027.1"/>
    <property type="molecule type" value="Genomic_DNA"/>
</dbReference>
<accession>A0AAD9YYI2</accession>
<feature type="signal peptide" evidence="2">
    <location>
        <begin position="1"/>
        <end position="17"/>
    </location>
</feature>
<dbReference type="Gene3D" id="3.40.50.1110">
    <property type="entry name" value="SGNH hydrolase"/>
    <property type="match status" value="1"/>
</dbReference>
<sequence>MVVSILVLAFWVWSSSAIGFAPNLTPSHARQLVRRNSIDFKTVARTPFDHSWIKEWAAVGDSFASGIGAGVRTGWWCSRYDGAYGNLINNDKSLGNDPDRKFHNLPCLGHTISQVLEKQINTLSDNTMMMMTLSAGGNDVFFKDVVDACTYIYLHKVDMCDHWLLEARNEIEKPSLAKSLDDLAQGAIRKLAYSNSKVFWTAYAKFFDTSTTQCDDVTWTAWFNWPERGFLTQKRRTEMNDLVDLMNSKLKAAVERAGNHVIFVEWEHLLDDIDGKYCEPGVDENSGKDDNRETLAFYEWYSTLDDDVRGMKPSENRISAIPKDTFDTFTAANAPADQMGPYEANIVSEFKTRLENNLTLIEQWKQHNQDLRNVNDTLNIASLISDSYLRLFHPQSNAHQRMASAVLSALEQIQAEELGQPSATTTTIGCAKTVDAVSDSFPQFSNFFPPELLINPPGITSTTPPPAPLTPSTLPVTRNVDLGIVTCASENNSNQQGDPNFFMTLDNANDTIFDFCQNLGGNAIVFGPGPSDSKTQTQQDNFIAVTAKFEGGANCPPPLNFMDVTQVDANIQALIRRHVRTEGELLTVYIAAVEGMSPCDYPEETCLMGLAAYLGVDVSRDGQGHLSFYGLVQLMADRLLRPGQDGYIGILQEWFERCLGGTLRRQDAEVTVIFSSDDKEPGSEVEKDNKGKGRAVYPDTPSRIGWPEPCRVDLAEGEGVVVDAENVIGPYGPAYDKDKPIPDDPMQGEADEAFEEQDVATRAKPRFK</sequence>
<feature type="compositionally biased region" description="Basic and acidic residues" evidence="1">
    <location>
        <begin position="676"/>
        <end position="691"/>
    </location>
</feature>
<keyword evidence="4" id="KW-1185">Reference proteome</keyword>
<dbReference type="GO" id="GO:0016788">
    <property type="term" value="F:hydrolase activity, acting on ester bonds"/>
    <property type="evidence" value="ECO:0007669"/>
    <property type="project" value="InterPro"/>
</dbReference>
<dbReference type="AlphaFoldDB" id="A0AAD9YYI2"/>
<protein>
    <recommendedName>
        <fullName evidence="5">SGNH hydrolase-type esterase domain-containing protein</fullName>
    </recommendedName>
</protein>
<feature type="region of interest" description="Disordered" evidence="1">
    <location>
        <begin position="731"/>
        <end position="768"/>
    </location>
</feature>
<evidence type="ECO:0000313" key="3">
    <source>
        <dbReference type="EMBL" id="KAK3167027.1"/>
    </source>
</evidence>
<evidence type="ECO:0000313" key="4">
    <source>
        <dbReference type="Proteomes" id="UP001276659"/>
    </source>
</evidence>
<feature type="chain" id="PRO_5042186240" description="SGNH hydrolase-type esterase domain-containing protein" evidence="2">
    <location>
        <begin position="18"/>
        <end position="768"/>
    </location>
</feature>
<organism evidence="3 4">
    <name type="scientific">Lepraria neglecta</name>
    <dbReference type="NCBI Taxonomy" id="209136"/>
    <lineage>
        <taxon>Eukaryota</taxon>
        <taxon>Fungi</taxon>
        <taxon>Dikarya</taxon>
        <taxon>Ascomycota</taxon>
        <taxon>Pezizomycotina</taxon>
        <taxon>Lecanoromycetes</taxon>
        <taxon>OSLEUM clade</taxon>
        <taxon>Lecanoromycetidae</taxon>
        <taxon>Lecanorales</taxon>
        <taxon>Lecanorineae</taxon>
        <taxon>Stereocaulaceae</taxon>
        <taxon>Lepraria</taxon>
    </lineage>
</organism>
<dbReference type="Proteomes" id="UP001276659">
    <property type="component" value="Unassembled WGS sequence"/>
</dbReference>
<dbReference type="CDD" id="cd01823">
    <property type="entry name" value="SEST_like"/>
    <property type="match status" value="1"/>
</dbReference>
<dbReference type="PANTHER" id="PTHR37981">
    <property type="entry name" value="LIPASE 2"/>
    <property type="match status" value="1"/>
</dbReference>
<name>A0AAD9YYI2_9LECA</name>
<feature type="compositionally biased region" description="Acidic residues" evidence="1">
    <location>
        <begin position="749"/>
        <end position="758"/>
    </location>
</feature>
<dbReference type="InterPro" id="IPR037460">
    <property type="entry name" value="SEST-like"/>
</dbReference>